<sequence>MSAPFPNLYTHRKVAETSSKACDICYKPSTSVLITPDKKDFFYVCPIHLKDRYFCTPKIDEDALKAKRERELAEETERLKTEYEEKQKKKEKQEKAKNGDKDEEKDKKKDSDKDEDKKDAKPVSPKPRASPSPRRIPSSSRKILNVHQPKEGNKTLIEEDEPRVFELKSAFYQQRLQRKRQAEAAKRDRERASQPNYFPSVPSDLPSK</sequence>
<dbReference type="HOGENOM" id="CLU_088285_2_0_1"/>
<dbReference type="GO" id="GO:0007034">
    <property type="term" value="P:vacuolar transport"/>
    <property type="evidence" value="ECO:0007669"/>
    <property type="project" value="TreeGrafter"/>
</dbReference>
<proteinExistence type="predicted"/>
<comment type="caution">
    <text evidence="2">The sequence shown here is derived from an EMBL/GenBank/DDBJ whole genome shotgun (WGS) entry which is preliminary data.</text>
</comment>
<dbReference type="GO" id="GO:0005768">
    <property type="term" value="C:endosome"/>
    <property type="evidence" value="ECO:0007669"/>
    <property type="project" value="TreeGrafter"/>
</dbReference>
<dbReference type="Proteomes" id="UP000029964">
    <property type="component" value="Unassembled WGS sequence"/>
</dbReference>
<evidence type="ECO:0000313" key="3">
    <source>
        <dbReference type="Proteomes" id="UP000029964"/>
    </source>
</evidence>
<accession>A0A086SUJ3</accession>
<feature type="compositionally biased region" description="Basic and acidic residues" evidence="1">
    <location>
        <begin position="148"/>
        <end position="166"/>
    </location>
</feature>
<dbReference type="AlphaFoldDB" id="A0A086SUJ3"/>
<feature type="region of interest" description="Disordered" evidence="1">
    <location>
        <begin position="68"/>
        <end position="208"/>
    </location>
</feature>
<feature type="compositionally biased region" description="Basic and acidic residues" evidence="1">
    <location>
        <begin position="68"/>
        <end position="121"/>
    </location>
</feature>
<reference evidence="3" key="1">
    <citation type="journal article" date="2014" name="Genome Announc.">
        <title>Genome sequence and annotation of Acremonium chrysogenum, producer of the beta-lactam antibiotic cephalosporin C.</title>
        <authorList>
            <person name="Terfehr D."/>
            <person name="Dahlmann T.A."/>
            <person name="Specht T."/>
            <person name="Zadra I."/>
            <person name="Kuernsteiner H."/>
            <person name="Kueck U."/>
        </authorList>
    </citation>
    <scope>NUCLEOTIDE SEQUENCE [LARGE SCALE GENOMIC DNA]</scope>
    <source>
        <strain evidence="3">ATCC 11550 / CBS 779.69 / DSM 880 / IAM 14645 / JCM 23072 / IMI 49137</strain>
    </source>
</reference>
<dbReference type="OrthoDB" id="2158714at2759"/>
<dbReference type="EMBL" id="JPKY01000169">
    <property type="protein sequence ID" value="KFH40775.1"/>
    <property type="molecule type" value="Genomic_DNA"/>
</dbReference>
<dbReference type="InterPro" id="IPR013640">
    <property type="entry name" value="Vfa1"/>
</dbReference>
<protein>
    <submittedName>
        <fullName evidence="2">Uncharacterized protein</fullName>
    </submittedName>
</protein>
<evidence type="ECO:0000313" key="2">
    <source>
        <dbReference type="EMBL" id="KFH40775.1"/>
    </source>
</evidence>
<dbReference type="PANTHER" id="PTHR28218:SF1">
    <property type="entry name" value="VPS4-ASSOCIATED PROTEIN 1"/>
    <property type="match status" value="1"/>
</dbReference>
<keyword evidence="3" id="KW-1185">Reference proteome</keyword>
<name>A0A086SUJ3_HAPC1</name>
<feature type="compositionally biased region" description="Basic and acidic residues" evidence="1">
    <location>
        <begin position="180"/>
        <end position="192"/>
    </location>
</feature>
<evidence type="ECO:0000256" key="1">
    <source>
        <dbReference type="SAM" id="MobiDB-lite"/>
    </source>
</evidence>
<organism evidence="2 3">
    <name type="scientific">Hapsidospora chrysogenum (strain ATCC 11550 / CBS 779.69 / DSM 880 / IAM 14645 / JCM 23072 / IMI 49137)</name>
    <name type="common">Acremonium chrysogenum</name>
    <dbReference type="NCBI Taxonomy" id="857340"/>
    <lineage>
        <taxon>Eukaryota</taxon>
        <taxon>Fungi</taxon>
        <taxon>Dikarya</taxon>
        <taxon>Ascomycota</taxon>
        <taxon>Pezizomycotina</taxon>
        <taxon>Sordariomycetes</taxon>
        <taxon>Hypocreomycetidae</taxon>
        <taxon>Hypocreales</taxon>
        <taxon>Bionectriaceae</taxon>
        <taxon>Hapsidospora</taxon>
    </lineage>
</organism>
<dbReference type="Pfam" id="PF08432">
    <property type="entry name" value="Vfa1"/>
    <property type="match status" value="1"/>
</dbReference>
<dbReference type="PANTHER" id="PTHR28218">
    <property type="entry name" value="VPS4-ASSOCIATED PROTEIN 1"/>
    <property type="match status" value="1"/>
</dbReference>
<gene>
    <name evidence="2" type="ORF">ACRE_085310</name>
</gene>
<feature type="compositionally biased region" description="Low complexity" evidence="1">
    <location>
        <begin position="131"/>
        <end position="142"/>
    </location>
</feature>